<evidence type="ECO:0000256" key="2">
    <source>
        <dbReference type="ARBA" id="ARBA00022487"/>
    </source>
</evidence>
<name>A0ABQ1KGW2_9GAMM</name>
<dbReference type="GO" id="GO:0016787">
    <property type="term" value="F:hydrolase activity"/>
    <property type="evidence" value="ECO:0007669"/>
    <property type="project" value="UniProtKB-KW"/>
</dbReference>
<dbReference type="RefSeq" id="WP_188748837.1">
    <property type="nucleotide sequence ID" value="NZ_BMIJ01000005.1"/>
</dbReference>
<comment type="function">
    <text evidence="6">Serine hydrolase involved in the detoxification of formaldehyde.</text>
</comment>
<proteinExistence type="inferred from homology"/>
<evidence type="ECO:0000313" key="7">
    <source>
        <dbReference type="EMBL" id="GGB98004.1"/>
    </source>
</evidence>
<protein>
    <recommendedName>
        <fullName evidence="5 6">S-formylglutathione hydrolase</fullName>
        <ecNumber evidence="5 6">3.1.2.12</ecNumber>
    </recommendedName>
</protein>
<keyword evidence="2 6" id="KW-0719">Serine esterase</keyword>
<dbReference type="Proteomes" id="UP000629025">
    <property type="component" value="Unassembled WGS sequence"/>
</dbReference>
<evidence type="ECO:0000256" key="6">
    <source>
        <dbReference type="RuleBase" id="RU363068"/>
    </source>
</evidence>
<dbReference type="Pfam" id="PF00756">
    <property type="entry name" value="Esterase"/>
    <property type="match status" value="1"/>
</dbReference>
<evidence type="ECO:0000256" key="5">
    <source>
        <dbReference type="NCBIfam" id="TIGR02821"/>
    </source>
</evidence>
<dbReference type="EMBL" id="BMIJ01000005">
    <property type="protein sequence ID" value="GGB98004.1"/>
    <property type="molecule type" value="Genomic_DNA"/>
</dbReference>
<dbReference type="InterPro" id="IPR029058">
    <property type="entry name" value="AB_hydrolase_fold"/>
</dbReference>
<dbReference type="Gene3D" id="3.40.50.1820">
    <property type="entry name" value="alpha/beta hydrolase"/>
    <property type="match status" value="1"/>
</dbReference>
<evidence type="ECO:0000256" key="1">
    <source>
        <dbReference type="ARBA" id="ARBA00005622"/>
    </source>
</evidence>
<comment type="similarity">
    <text evidence="1 6">Belongs to the esterase D family.</text>
</comment>
<accession>A0ABQ1KGW2</accession>
<evidence type="ECO:0000256" key="4">
    <source>
        <dbReference type="ARBA" id="ARBA00047590"/>
    </source>
</evidence>
<dbReference type="PANTHER" id="PTHR10061:SF1">
    <property type="entry name" value="S-FORMYLGLUTATHIONE HYDROLASE YEIG"/>
    <property type="match status" value="1"/>
</dbReference>
<comment type="catalytic activity">
    <reaction evidence="4 6">
        <text>S-formylglutathione + H2O = formate + glutathione + H(+)</text>
        <dbReference type="Rhea" id="RHEA:14961"/>
        <dbReference type="ChEBI" id="CHEBI:15377"/>
        <dbReference type="ChEBI" id="CHEBI:15378"/>
        <dbReference type="ChEBI" id="CHEBI:15740"/>
        <dbReference type="ChEBI" id="CHEBI:57688"/>
        <dbReference type="ChEBI" id="CHEBI:57925"/>
        <dbReference type="EC" id="3.1.2.12"/>
    </reaction>
</comment>
<gene>
    <name evidence="7" type="ORF">GCM10011352_25140</name>
</gene>
<evidence type="ECO:0000313" key="8">
    <source>
        <dbReference type="Proteomes" id="UP000629025"/>
    </source>
</evidence>
<comment type="caution">
    <text evidence="7">The sequence shown here is derived from an EMBL/GenBank/DDBJ whole genome shotgun (WGS) entry which is preliminary data.</text>
</comment>
<organism evidence="7 8">
    <name type="scientific">Marinobacterium zhoushanense</name>
    <dbReference type="NCBI Taxonomy" id="1679163"/>
    <lineage>
        <taxon>Bacteria</taxon>
        <taxon>Pseudomonadati</taxon>
        <taxon>Pseudomonadota</taxon>
        <taxon>Gammaproteobacteria</taxon>
        <taxon>Oceanospirillales</taxon>
        <taxon>Oceanospirillaceae</taxon>
        <taxon>Marinobacterium</taxon>
    </lineage>
</organism>
<dbReference type="NCBIfam" id="TIGR02821">
    <property type="entry name" value="fghA_ester_D"/>
    <property type="match status" value="1"/>
</dbReference>
<dbReference type="SUPFAM" id="SSF53474">
    <property type="entry name" value="alpha/beta-Hydrolases"/>
    <property type="match status" value="1"/>
</dbReference>
<reference evidence="8" key="1">
    <citation type="journal article" date="2019" name="Int. J. Syst. Evol. Microbiol.">
        <title>The Global Catalogue of Microorganisms (GCM) 10K type strain sequencing project: providing services to taxonomists for standard genome sequencing and annotation.</title>
        <authorList>
            <consortium name="The Broad Institute Genomics Platform"/>
            <consortium name="The Broad Institute Genome Sequencing Center for Infectious Disease"/>
            <person name="Wu L."/>
            <person name="Ma J."/>
        </authorList>
    </citation>
    <scope>NUCLEOTIDE SEQUENCE [LARGE SCALE GENOMIC DNA]</scope>
    <source>
        <strain evidence="8">CGMCC 1.15341</strain>
    </source>
</reference>
<evidence type="ECO:0000256" key="3">
    <source>
        <dbReference type="ARBA" id="ARBA00022801"/>
    </source>
</evidence>
<keyword evidence="3 6" id="KW-0378">Hydrolase</keyword>
<sequence length="288" mass="31740">MSDLSTDPATPELIACNKSFGGWLKRYKHHSTSTGTEMIFAIYLPPQAQNQPVPVLYWLSGLTCTDENFTQKAGAQRLAAELGMAIVCPDTSPRGTDFPGEHDSYDFGSAAGFYVNATQAPWSDNYRMYDYVVQELPALIEEHFPVTDARAISGHSMGGHGALICALKNPGRYKSVSAFAPISNPINCPWGEKAFSGYLGDDRESWKAWDSCELIANAEERLPLLVDQGEADDFLAEQLKPEALKHACETAGHPLNQRLQPGYDHSYFFIATFIGDHLEHHARALGLK</sequence>
<dbReference type="PANTHER" id="PTHR10061">
    <property type="entry name" value="S-FORMYLGLUTATHIONE HYDROLASE"/>
    <property type="match status" value="1"/>
</dbReference>
<dbReference type="InterPro" id="IPR000801">
    <property type="entry name" value="Esterase-like"/>
</dbReference>
<keyword evidence="8" id="KW-1185">Reference proteome</keyword>
<dbReference type="EC" id="3.1.2.12" evidence="5 6"/>
<dbReference type="InterPro" id="IPR014186">
    <property type="entry name" value="S-formylglutathione_hydrol"/>
</dbReference>